<reference evidence="4" key="1">
    <citation type="journal article" date="2014" name="BMC Genomics">
        <title>The genome sequence of the biocontrol fungus Metarhizium anisopliae and comparative genomics of Metarhizium species.</title>
        <authorList>
            <person name="Pattemore J.A."/>
            <person name="Hane J.K."/>
            <person name="Williams A.H."/>
            <person name="Wilson B.A."/>
            <person name="Stodart B.J."/>
            <person name="Ash G.J."/>
        </authorList>
    </citation>
    <scope>NUCLEOTIDE SEQUENCE [LARGE SCALE GENOMIC DNA]</scope>
    <source>
        <strain evidence="4">BRIP 53293</strain>
    </source>
</reference>
<sequence length="171" mass="19499">MKAVTRSPTLTQDPESDVLRQRQYRPHCRSKSDQSKTLPRPRPASSSSRLSSPKTPEEIAEDTCLYINTQLEKRILTPPRKTATGNNYLLEAEVDGKSLIKIGLTKKATYDRLNDIHSTRKPTQLSVKEPGLRRMAHVKTAEQLTLKELGHFQHEFTCKACQVEHGEYFCH</sequence>
<dbReference type="AlphaFoldDB" id="A0A0D9NQD0"/>
<evidence type="ECO:0000313" key="4">
    <source>
        <dbReference type="Proteomes" id="UP000054544"/>
    </source>
</evidence>
<feature type="compositionally biased region" description="Polar residues" evidence="1">
    <location>
        <begin position="1"/>
        <end position="13"/>
    </location>
</feature>
<name>A0A0D9NQD0_METAN</name>
<dbReference type="Pfam" id="PF10544">
    <property type="entry name" value="T5orf172"/>
    <property type="match status" value="1"/>
</dbReference>
<accession>A0A0D9NQD0</accession>
<dbReference type="STRING" id="1291518.A0A0D9NQD0"/>
<dbReference type="Proteomes" id="UP000054544">
    <property type="component" value="Unassembled WGS sequence"/>
</dbReference>
<dbReference type="InterPro" id="IPR018306">
    <property type="entry name" value="Phage_T5_Orf172_DNA-bd"/>
</dbReference>
<evidence type="ECO:0000313" key="3">
    <source>
        <dbReference type="EMBL" id="KJK76159.1"/>
    </source>
</evidence>
<dbReference type="OrthoDB" id="5154130at2759"/>
<feature type="compositionally biased region" description="Low complexity" evidence="1">
    <location>
        <begin position="43"/>
        <end position="53"/>
    </location>
</feature>
<organism evidence="3 4">
    <name type="scientific">Metarhizium anisopliae BRIP 53293</name>
    <dbReference type="NCBI Taxonomy" id="1291518"/>
    <lineage>
        <taxon>Eukaryota</taxon>
        <taxon>Fungi</taxon>
        <taxon>Dikarya</taxon>
        <taxon>Ascomycota</taxon>
        <taxon>Pezizomycotina</taxon>
        <taxon>Sordariomycetes</taxon>
        <taxon>Hypocreomycetidae</taxon>
        <taxon>Hypocreales</taxon>
        <taxon>Clavicipitaceae</taxon>
        <taxon>Metarhizium</taxon>
    </lineage>
</organism>
<feature type="domain" description="Bacteriophage T5 Orf172 DNA-binding" evidence="2">
    <location>
        <begin position="88"/>
        <end position="170"/>
    </location>
</feature>
<proteinExistence type="predicted"/>
<dbReference type="EMBL" id="KE384747">
    <property type="protein sequence ID" value="KJK76159.1"/>
    <property type="molecule type" value="Genomic_DNA"/>
</dbReference>
<protein>
    <recommendedName>
        <fullName evidence="2">Bacteriophage T5 Orf172 DNA-binding domain-containing protein</fullName>
    </recommendedName>
</protein>
<feature type="region of interest" description="Disordered" evidence="1">
    <location>
        <begin position="1"/>
        <end position="57"/>
    </location>
</feature>
<evidence type="ECO:0000259" key="2">
    <source>
        <dbReference type="Pfam" id="PF10544"/>
    </source>
</evidence>
<gene>
    <name evidence="3" type="ORF">H634G_08565</name>
</gene>
<evidence type="ECO:0000256" key="1">
    <source>
        <dbReference type="SAM" id="MobiDB-lite"/>
    </source>
</evidence>
<keyword evidence="4" id="KW-1185">Reference proteome</keyword>